<protein>
    <submittedName>
        <fullName evidence="7">RHTO0S07e05094g1_1</fullName>
    </submittedName>
</protein>
<dbReference type="InterPro" id="IPR011009">
    <property type="entry name" value="Kinase-like_dom_sf"/>
</dbReference>
<feature type="compositionally biased region" description="Acidic residues" evidence="5">
    <location>
        <begin position="43"/>
        <end position="57"/>
    </location>
</feature>
<sequence>MASKRPRLAVHASPARMPALRSRKRQKVGSSMRTARSFNPDRVDDDDANDTDSDWEDQMEHERAESSARTGAAVDRSRRASAPSGSSRSAMATRRSSLPQRREGSQRTRAADSRARGPQGGKEDSGITQQPRTTRTGRTQHPLSPLPVNHSVDRSYFPVMDKAGKGKGKERAVEEDAPMPPPRRRRDGSVPAQAARATRRTSGGPVAPASTGEPSRTTRRRSRSLVEEDQDEDEELVADDAPRRRLRSNSRTSLEAISDAEEVADEEHDEEAAVWEEEEDGEGGRASDDDDDAMLHNWTADQLRTLRVIDLSNLFHRLPAPSTSFAAPPRLKEEYIRAIIAARLSESSSDDGEDEADSPLPKTSHEGSPEASQPRRRRSSSKVLAARVLDAKPVVRKKLVKRRSGARQQEPTPPPSDEAVSEESADDVEDTEIEEEEVAPQAEPEPPAASTRMARRASEVEMPPPPVPRRHVRTRSDMTHVVPPSFRAAAGPSGSGSNAAASAKGRLLNGLQVNVTPDVFTSPVAHRTRGQQLQPAQPPQSRPSRTSPDAPPPGAHSPRPLRLAKRKAVVRIAKVDKGKGRADDGDEEMHDGDADIVLDSDSGSEAEESDEAEEQSAAAGLSSQQRRQRSGGKRDPVGRRRSARTAKQVETPPSDADEESGGETEREGSRSQLAGADSDDDAASVHMTSHLRHDGRNKHDGQVVRLRRGKKRQAAGRDGEDERMANGSDDEAHGDEDYEEADDEEQDEDEIDLATATSTTLNRYRKDDLVRLCEERELDKEGTKPQLIKALLEWRDKDVDASSPASIASSGSTVSNVSTETARGETKTQALNVVGHASNRTSGAKTPLLMRPDHSASPEKPQTPEHSKEHEHQEDVNTLDLESLQLQDKEIQPDKLTRLERIGSGGFKDVYKGKFRNRTIAICDIRGHLTDMDIKELGLLRDLRHTNIVQFIGVSIPKQPSPIPVMIITELCANGDLFDYIRKTDPPPFTAMLEILLGLSRGIEYLHLRKPTIIHRDIKSSNVLITHDGVAKIADFGLARIKTSTKSMIRSLVGTVNWQAPELWSPHPRYNEKVDVYSAGLVFWEVLQWHQAVKRYPFEGQNEHAIYHDVGAKQIRPPAGPLRRQWGSEIVDLMTTMWEQDPAQRPSMSHVVKVLEKLISAEKAKAREAARRG</sequence>
<dbReference type="PANTHER" id="PTHR44329">
    <property type="entry name" value="SERINE/THREONINE-PROTEIN KINASE TNNI3K-RELATED"/>
    <property type="match status" value="1"/>
</dbReference>
<dbReference type="Gene3D" id="1.10.510.10">
    <property type="entry name" value="Transferase(Phosphotransferase) domain 1"/>
    <property type="match status" value="1"/>
</dbReference>
<feature type="compositionally biased region" description="Acidic residues" evidence="5">
    <location>
        <begin position="419"/>
        <end position="438"/>
    </location>
</feature>
<feature type="compositionally biased region" description="Acidic residues" evidence="5">
    <location>
        <begin position="584"/>
        <end position="614"/>
    </location>
</feature>
<gene>
    <name evidence="7" type="ORF">RHTO0S_07e05094g</name>
</gene>
<keyword evidence="4" id="KW-0067">ATP-binding</keyword>
<feature type="region of interest" description="Disordered" evidence="5">
    <location>
        <begin position="345"/>
        <end position="502"/>
    </location>
</feature>
<dbReference type="AlphaFoldDB" id="A0A061AZ92"/>
<keyword evidence="3" id="KW-0418">Kinase</keyword>
<dbReference type="PROSITE" id="PS00108">
    <property type="entry name" value="PROTEIN_KINASE_ST"/>
    <property type="match status" value="1"/>
</dbReference>
<keyword evidence="2" id="KW-0547">Nucleotide-binding</keyword>
<feature type="region of interest" description="Disordered" evidence="5">
    <location>
        <begin position="519"/>
        <end position="752"/>
    </location>
</feature>
<feature type="compositionally biased region" description="Acidic residues" evidence="5">
    <location>
        <begin position="348"/>
        <end position="357"/>
    </location>
</feature>
<feature type="compositionally biased region" description="Basic and acidic residues" evidence="5">
    <location>
        <begin position="715"/>
        <end position="724"/>
    </location>
</feature>
<feature type="compositionally biased region" description="Acidic residues" evidence="5">
    <location>
        <begin position="258"/>
        <end position="281"/>
    </location>
</feature>
<feature type="compositionally biased region" description="Low complexity" evidence="5">
    <location>
        <begin position="488"/>
        <end position="502"/>
    </location>
</feature>
<evidence type="ECO:0000256" key="3">
    <source>
        <dbReference type="ARBA" id="ARBA00022777"/>
    </source>
</evidence>
<evidence type="ECO:0000256" key="2">
    <source>
        <dbReference type="ARBA" id="ARBA00022741"/>
    </source>
</evidence>
<name>A0A061AZ92_RHOTO</name>
<feature type="compositionally biased region" description="Basic and acidic residues" evidence="5">
    <location>
        <begin position="573"/>
        <end position="583"/>
    </location>
</feature>
<feature type="domain" description="Protein kinase" evidence="6">
    <location>
        <begin position="896"/>
        <end position="1159"/>
    </location>
</feature>
<feature type="region of interest" description="Disordered" evidence="5">
    <location>
        <begin position="1"/>
        <end position="293"/>
    </location>
</feature>
<dbReference type="InterPro" id="IPR051681">
    <property type="entry name" value="Ser/Thr_Kinases-Pseudokinases"/>
</dbReference>
<dbReference type="OrthoDB" id="4062651at2759"/>
<evidence type="ECO:0000256" key="1">
    <source>
        <dbReference type="ARBA" id="ARBA00022679"/>
    </source>
</evidence>
<proteinExistence type="predicted"/>
<dbReference type="InterPro" id="IPR000719">
    <property type="entry name" value="Prot_kinase_dom"/>
</dbReference>
<feature type="compositionally biased region" description="Basic residues" evidence="5">
    <location>
        <begin position="394"/>
        <end position="405"/>
    </location>
</feature>
<evidence type="ECO:0000313" key="7">
    <source>
        <dbReference type="EMBL" id="CDR42884.1"/>
    </source>
</evidence>
<evidence type="ECO:0000256" key="4">
    <source>
        <dbReference type="ARBA" id="ARBA00022840"/>
    </source>
</evidence>
<feature type="compositionally biased region" description="Basic and acidic residues" evidence="5">
    <location>
        <begin position="851"/>
        <end position="875"/>
    </location>
</feature>
<dbReference type="EMBL" id="LK052942">
    <property type="protein sequence ID" value="CDR42884.1"/>
    <property type="molecule type" value="Genomic_DNA"/>
</dbReference>
<keyword evidence="1" id="KW-0808">Transferase</keyword>
<feature type="compositionally biased region" description="Acidic residues" evidence="5">
    <location>
        <begin position="227"/>
        <end position="238"/>
    </location>
</feature>
<feature type="compositionally biased region" description="Low complexity" evidence="5">
    <location>
        <begin position="128"/>
        <end position="140"/>
    </location>
</feature>
<feature type="compositionally biased region" description="Basic and acidic residues" evidence="5">
    <location>
        <begin position="162"/>
        <end position="174"/>
    </location>
</feature>
<accession>A0A061AZ92</accession>
<dbReference type="PANTHER" id="PTHR44329:SF288">
    <property type="entry name" value="MITOGEN-ACTIVATED PROTEIN KINASE KINASE KINASE 20"/>
    <property type="match status" value="1"/>
</dbReference>
<dbReference type="CDD" id="cd13999">
    <property type="entry name" value="STKc_MAP3K-like"/>
    <property type="match status" value="1"/>
</dbReference>
<dbReference type="GO" id="GO:0004674">
    <property type="term" value="F:protein serine/threonine kinase activity"/>
    <property type="evidence" value="ECO:0007669"/>
    <property type="project" value="TreeGrafter"/>
</dbReference>
<dbReference type="Pfam" id="PF07714">
    <property type="entry name" value="PK_Tyr_Ser-Thr"/>
    <property type="match status" value="1"/>
</dbReference>
<feature type="compositionally biased region" description="Basic and acidic residues" evidence="5">
    <location>
        <begin position="691"/>
        <end position="702"/>
    </location>
</feature>
<organism evidence="7">
    <name type="scientific">Rhodotorula toruloides</name>
    <name type="common">Yeast</name>
    <name type="synonym">Rhodosporidium toruloides</name>
    <dbReference type="NCBI Taxonomy" id="5286"/>
    <lineage>
        <taxon>Eukaryota</taxon>
        <taxon>Fungi</taxon>
        <taxon>Dikarya</taxon>
        <taxon>Basidiomycota</taxon>
        <taxon>Pucciniomycotina</taxon>
        <taxon>Microbotryomycetes</taxon>
        <taxon>Sporidiobolales</taxon>
        <taxon>Sporidiobolaceae</taxon>
        <taxon>Rhodotorula</taxon>
    </lineage>
</organism>
<feature type="compositionally biased region" description="Basic and acidic residues" evidence="5">
    <location>
        <begin position="100"/>
        <end position="125"/>
    </location>
</feature>
<feature type="compositionally biased region" description="Acidic residues" evidence="5">
    <location>
        <begin position="728"/>
        <end position="752"/>
    </location>
</feature>
<dbReference type="InterPro" id="IPR001245">
    <property type="entry name" value="Ser-Thr/Tyr_kinase_cat_dom"/>
</dbReference>
<feature type="compositionally biased region" description="Basic residues" evidence="5">
    <location>
        <begin position="705"/>
        <end position="714"/>
    </location>
</feature>
<feature type="compositionally biased region" description="Low complexity" evidence="5">
    <location>
        <begin position="801"/>
        <end position="821"/>
    </location>
</feature>
<reference evidence="7" key="1">
    <citation type="journal article" date="2014" name="Genome Announc.">
        <title>Draft genome sequence of Rhodosporidium toruloides CECT1137, an oleaginous yeast of biotechnological interest.</title>
        <authorList>
            <person name="Morin N."/>
            <person name="Calcas X."/>
            <person name="Devillers H."/>
            <person name="Durrens P."/>
            <person name="Sherman D.J."/>
            <person name="Nicaud J.-M."/>
            <person name="Neuveglise C."/>
        </authorList>
    </citation>
    <scope>NUCLEOTIDE SEQUENCE</scope>
    <source>
        <strain evidence="7">CECT1137</strain>
    </source>
</reference>
<dbReference type="SMART" id="SM00220">
    <property type="entry name" value="S_TKc"/>
    <property type="match status" value="1"/>
</dbReference>
<dbReference type="SUPFAM" id="SSF56112">
    <property type="entry name" value="Protein kinase-like (PK-like)"/>
    <property type="match status" value="1"/>
</dbReference>
<evidence type="ECO:0000256" key="5">
    <source>
        <dbReference type="SAM" id="MobiDB-lite"/>
    </source>
</evidence>
<evidence type="ECO:0000259" key="6">
    <source>
        <dbReference type="PROSITE" id="PS50011"/>
    </source>
</evidence>
<feature type="region of interest" description="Disordered" evidence="5">
    <location>
        <begin position="800"/>
        <end position="825"/>
    </location>
</feature>
<dbReference type="InterPro" id="IPR008271">
    <property type="entry name" value="Ser/Thr_kinase_AS"/>
</dbReference>
<dbReference type="PROSITE" id="PS50011">
    <property type="entry name" value="PROTEIN_KINASE_DOM"/>
    <property type="match status" value="1"/>
</dbReference>
<feature type="compositionally biased region" description="Low complexity" evidence="5">
    <location>
        <begin position="615"/>
        <end position="625"/>
    </location>
</feature>
<feature type="compositionally biased region" description="Polar residues" evidence="5">
    <location>
        <begin position="28"/>
        <end position="37"/>
    </location>
</feature>
<feature type="compositionally biased region" description="Low complexity" evidence="5">
    <location>
        <begin position="80"/>
        <end position="97"/>
    </location>
</feature>
<feature type="region of interest" description="Disordered" evidence="5">
    <location>
        <begin position="838"/>
        <end position="880"/>
    </location>
</feature>
<dbReference type="GO" id="GO:0005524">
    <property type="term" value="F:ATP binding"/>
    <property type="evidence" value="ECO:0007669"/>
    <property type="project" value="UniProtKB-KW"/>
</dbReference>